<organism evidence="2 3">
    <name type="scientific">Mortierella alpina</name>
    <name type="common">Oleaginous fungus</name>
    <name type="synonym">Mortierella renispora</name>
    <dbReference type="NCBI Taxonomy" id="64518"/>
    <lineage>
        <taxon>Eukaryota</taxon>
        <taxon>Fungi</taxon>
        <taxon>Fungi incertae sedis</taxon>
        <taxon>Mucoromycota</taxon>
        <taxon>Mortierellomycotina</taxon>
        <taxon>Mortierellomycetes</taxon>
        <taxon>Mortierellales</taxon>
        <taxon>Mortierellaceae</taxon>
        <taxon>Mortierella</taxon>
    </lineage>
</organism>
<dbReference type="EMBL" id="JAIFTL010000004">
    <property type="protein sequence ID" value="KAG9327498.1"/>
    <property type="molecule type" value="Genomic_DNA"/>
</dbReference>
<dbReference type="AlphaFoldDB" id="A0A9P8I992"/>
<comment type="caution">
    <text evidence="2">The sequence shown here is derived from an EMBL/GenBank/DDBJ whole genome shotgun (WGS) entry which is preliminary data.</text>
</comment>
<sequence length="192" mass="20397">MFARKGSRMSTIAKAPSHWTSVSRFLSQSSSQSLALKTRGSAVWFKQPANTTRSFRSSAKTASQTPEPTRVPRPIPLDIGNSPSAAFFQSSGGAGAGAQAQSTSAATASRKYQRSAGGSVFGRFGGPIIKVIMYSTAATLAMHLLYHQLALEEYKISSSKKVADLETEIAGLKAQRTSQSVQHPLGGRGEFV</sequence>
<accession>A0A9P8I992</accession>
<feature type="region of interest" description="Disordered" evidence="1">
    <location>
        <begin position="54"/>
        <end position="76"/>
    </location>
</feature>
<evidence type="ECO:0000256" key="1">
    <source>
        <dbReference type="SAM" id="MobiDB-lite"/>
    </source>
</evidence>
<feature type="compositionally biased region" description="Polar residues" evidence="1">
    <location>
        <begin position="54"/>
        <end position="67"/>
    </location>
</feature>
<reference evidence="2" key="1">
    <citation type="submission" date="2021-07" db="EMBL/GenBank/DDBJ databases">
        <title>Draft genome of Mortierella alpina, strain LL118, isolated from an aspen leaf litter sample.</title>
        <authorList>
            <person name="Yang S."/>
            <person name="Vinatzer B.A."/>
        </authorList>
    </citation>
    <scope>NUCLEOTIDE SEQUENCE</scope>
    <source>
        <strain evidence="2">LL118</strain>
    </source>
</reference>
<name>A0A9P8I992_MORAP</name>
<dbReference type="Proteomes" id="UP000717515">
    <property type="component" value="Unassembled WGS sequence"/>
</dbReference>
<protein>
    <submittedName>
        <fullName evidence="2">Uncharacterized protein</fullName>
    </submittedName>
</protein>
<proteinExistence type="predicted"/>
<evidence type="ECO:0000313" key="2">
    <source>
        <dbReference type="EMBL" id="KAG9327498.1"/>
    </source>
</evidence>
<gene>
    <name evidence="2" type="ORF">KVV02_000447</name>
</gene>
<evidence type="ECO:0000313" key="3">
    <source>
        <dbReference type="Proteomes" id="UP000717515"/>
    </source>
</evidence>